<name>L9ZPC4_9EURY</name>
<evidence type="ECO:0000313" key="3">
    <source>
        <dbReference type="Proteomes" id="UP000011519"/>
    </source>
</evidence>
<gene>
    <name evidence="2" type="ORF">C483_16453</name>
</gene>
<evidence type="ECO:0000256" key="1">
    <source>
        <dbReference type="SAM" id="MobiDB-lite"/>
    </source>
</evidence>
<sequence length="104" mass="11474">MSATDSEPDAEPDRDPEPELEAAADSESESEPNTPLTDLPPSAKLVYKVLEYEGSLTQEELAAESRLCSRTVRYALGKLETAGQVDSRVCLQDARQSKYRIVEQ</sequence>
<feature type="region of interest" description="Disordered" evidence="1">
    <location>
        <begin position="1"/>
        <end position="41"/>
    </location>
</feature>
<dbReference type="Gene3D" id="1.10.10.10">
    <property type="entry name" value="Winged helix-like DNA-binding domain superfamily/Winged helix DNA-binding domain"/>
    <property type="match status" value="1"/>
</dbReference>
<evidence type="ECO:0000313" key="2">
    <source>
        <dbReference type="EMBL" id="ELY87916.1"/>
    </source>
</evidence>
<dbReference type="InterPro" id="IPR036388">
    <property type="entry name" value="WH-like_DNA-bd_sf"/>
</dbReference>
<dbReference type="AlphaFoldDB" id="L9ZPC4"/>
<dbReference type="RefSeq" id="WP_006654430.1">
    <property type="nucleotide sequence ID" value="NZ_AOIM01000040.1"/>
</dbReference>
<proteinExistence type="predicted"/>
<comment type="caution">
    <text evidence="2">The sequence shown here is derived from an EMBL/GenBank/DDBJ whole genome shotgun (WGS) entry which is preliminary data.</text>
</comment>
<organism evidence="2 3">
    <name type="scientific">Natrialba hulunbeirensis JCM 10989</name>
    <dbReference type="NCBI Taxonomy" id="1227493"/>
    <lineage>
        <taxon>Archaea</taxon>
        <taxon>Methanobacteriati</taxon>
        <taxon>Methanobacteriota</taxon>
        <taxon>Stenosarchaea group</taxon>
        <taxon>Halobacteria</taxon>
        <taxon>Halobacteriales</taxon>
        <taxon>Natrialbaceae</taxon>
        <taxon>Natrialba</taxon>
    </lineage>
</organism>
<keyword evidence="3" id="KW-1185">Reference proteome</keyword>
<evidence type="ECO:0008006" key="4">
    <source>
        <dbReference type="Google" id="ProtNLM"/>
    </source>
</evidence>
<dbReference type="PATRIC" id="fig|1227493.4.peg.3307"/>
<dbReference type="InterPro" id="IPR036390">
    <property type="entry name" value="WH_DNA-bd_sf"/>
</dbReference>
<dbReference type="EMBL" id="AOIM01000040">
    <property type="protein sequence ID" value="ELY87916.1"/>
    <property type="molecule type" value="Genomic_DNA"/>
</dbReference>
<feature type="compositionally biased region" description="Acidic residues" evidence="1">
    <location>
        <begin position="1"/>
        <end position="10"/>
    </location>
</feature>
<dbReference type="OrthoDB" id="350804at2157"/>
<accession>L9ZPC4</accession>
<protein>
    <recommendedName>
        <fullName evidence="4">MarR family transcriptional regulator</fullName>
    </recommendedName>
</protein>
<dbReference type="Proteomes" id="UP000011519">
    <property type="component" value="Unassembled WGS sequence"/>
</dbReference>
<dbReference type="SUPFAM" id="SSF46785">
    <property type="entry name" value="Winged helix' DNA-binding domain"/>
    <property type="match status" value="1"/>
</dbReference>
<reference evidence="2 3" key="1">
    <citation type="journal article" date="2014" name="PLoS Genet.">
        <title>Phylogenetically driven sequencing of extremely halophilic archaea reveals strategies for static and dynamic osmo-response.</title>
        <authorList>
            <person name="Becker E.A."/>
            <person name="Seitzer P.M."/>
            <person name="Tritt A."/>
            <person name="Larsen D."/>
            <person name="Krusor M."/>
            <person name="Yao A.I."/>
            <person name="Wu D."/>
            <person name="Madern D."/>
            <person name="Eisen J.A."/>
            <person name="Darling A.E."/>
            <person name="Facciotti M.T."/>
        </authorList>
    </citation>
    <scope>NUCLEOTIDE SEQUENCE [LARGE SCALE GENOMIC DNA]</scope>
    <source>
        <strain evidence="2 3">JCM 10989</strain>
    </source>
</reference>
<feature type="compositionally biased region" description="Acidic residues" evidence="1">
    <location>
        <begin position="18"/>
        <end position="30"/>
    </location>
</feature>
<dbReference type="STRING" id="1227493.C483_16453"/>